<reference evidence="4" key="1">
    <citation type="journal article" date="2015" name="Nature">
        <title>Complex archaea that bridge the gap between prokaryotes and eukaryotes.</title>
        <authorList>
            <person name="Spang A."/>
            <person name="Saw J.H."/>
            <person name="Jorgensen S.L."/>
            <person name="Zaremba-Niedzwiedzka K."/>
            <person name="Martijn J."/>
            <person name="Lind A.E."/>
            <person name="van Eijk R."/>
            <person name="Schleper C."/>
            <person name="Guy L."/>
            <person name="Ettema T.J."/>
        </authorList>
    </citation>
    <scope>NUCLEOTIDE SEQUENCE</scope>
</reference>
<keyword evidence="1" id="KW-1277">Toxin-antitoxin system</keyword>
<accession>A0A0F8XC55</accession>
<keyword evidence="3" id="KW-0378">Hydrolase</keyword>
<evidence type="ECO:0000256" key="2">
    <source>
        <dbReference type="ARBA" id="ARBA00022722"/>
    </source>
</evidence>
<proteinExistence type="predicted"/>
<evidence type="ECO:0000313" key="4">
    <source>
        <dbReference type="EMBL" id="KKK58530.1"/>
    </source>
</evidence>
<keyword evidence="2" id="KW-0540">Nuclease</keyword>
<evidence type="ECO:0000256" key="1">
    <source>
        <dbReference type="ARBA" id="ARBA00022649"/>
    </source>
</evidence>
<dbReference type="AlphaFoldDB" id="A0A0F8XC55"/>
<protein>
    <submittedName>
        <fullName evidence="4">Uncharacterized protein</fullName>
    </submittedName>
</protein>
<dbReference type="Pfam" id="PF01934">
    <property type="entry name" value="HepT-like"/>
    <property type="match status" value="1"/>
</dbReference>
<sequence length="64" mass="7492">MKKKDFGDYFHDILESIDEAEEFVREMSFEDFLGDRKTTNAIIRSLEVLSMRDGSKLSLLTMKI</sequence>
<dbReference type="GO" id="GO:0016787">
    <property type="term" value="F:hydrolase activity"/>
    <property type="evidence" value="ECO:0007669"/>
    <property type="project" value="UniProtKB-KW"/>
</dbReference>
<gene>
    <name evidence="4" type="ORF">LCGC14_3043500</name>
</gene>
<dbReference type="EMBL" id="LAZR01063935">
    <property type="protein sequence ID" value="KKK58530.1"/>
    <property type="molecule type" value="Genomic_DNA"/>
</dbReference>
<name>A0A0F8XC55_9ZZZZ</name>
<comment type="caution">
    <text evidence="4">The sequence shown here is derived from an EMBL/GenBank/DDBJ whole genome shotgun (WGS) entry which is preliminary data.</text>
</comment>
<evidence type="ECO:0000256" key="3">
    <source>
        <dbReference type="ARBA" id="ARBA00022801"/>
    </source>
</evidence>
<organism evidence="4">
    <name type="scientific">marine sediment metagenome</name>
    <dbReference type="NCBI Taxonomy" id="412755"/>
    <lineage>
        <taxon>unclassified sequences</taxon>
        <taxon>metagenomes</taxon>
        <taxon>ecological metagenomes</taxon>
    </lineage>
</organism>
<dbReference type="InterPro" id="IPR008201">
    <property type="entry name" value="HepT-like"/>
</dbReference>
<dbReference type="GO" id="GO:0004540">
    <property type="term" value="F:RNA nuclease activity"/>
    <property type="evidence" value="ECO:0007669"/>
    <property type="project" value="InterPro"/>
</dbReference>
<dbReference type="GO" id="GO:0110001">
    <property type="term" value="C:toxin-antitoxin complex"/>
    <property type="evidence" value="ECO:0007669"/>
    <property type="project" value="InterPro"/>
</dbReference>